<dbReference type="CDD" id="cd00090">
    <property type="entry name" value="HTH_ARSR"/>
    <property type="match status" value="1"/>
</dbReference>
<dbReference type="GO" id="GO:0003700">
    <property type="term" value="F:DNA-binding transcription factor activity"/>
    <property type="evidence" value="ECO:0007669"/>
    <property type="project" value="InterPro"/>
</dbReference>
<keyword evidence="3" id="KW-0804">Transcription</keyword>
<gene>
    <name evidence="5" type="ORF">RV14_GL001213</name>
</gene>
<dbReference type="InterPro" id="IPR036388">
    <property type="entry name" value="WH-like_DNA-bd_sf"/>
</dbReference>
<dbReference type="Gene3D" id="1.10.10.10">
    <property type="entry name" value="Winged helix-like DNA-binding domain superfamily/Winged helix DNA-binding domain"/>
    <property type="match status" value="1"/>
</dbReference>
<feature type="domain" description="HTH marR-type" evidence="4">
    <location>
        <begin position="11"/>
        <end position="149"/>
    </location>
</feature>
<dbReference type="SMART" id="SM00418">
    <property type="entry name" value="HTH_ARSR"/>
    <property type="match status" value="1"/>
</dbReference>
<dbReference type="SMART" id="SM00347">
    <property type="entry name" value="HTH_MARR"/>
    <property type="match status" value="1"/>
</dbReference>
<keyword evidence="6" id="KW-1185">Reference proteome</keyword>
<organism evidence="5 6">
    <name type="scientific">Enterococcus ratti</name>
    <dbReference type="NCBI Taxonomy" id="150033"/>
    <lineage>
        <taxon>Bacteria</taxon>
        <taxon>Bacillati</taxon>
        <taxon>Bacillota</taxon>
        <taxon>Bacilli</taxon>
        <taxon>Lactobacillales</taxon>
        <taxon>Enterococcaceae</taxon>
        <taxon>Enterococcus</taxon>
    </lineage>
</organism>
<dbReference type="InterPro" id="IPR036390">
    <property type="entry name" value="WH_DNA-bd_sf"/>
</dbReference>
<evidence type="ECO:0000313" key="6">
    <source>
        <dbReference type="Proteomes" id="UP000182152"/>
    </source>
</evidence>
<reference evidence="5 6" key="1">
    <citation type="submission" date="2014-12" db="EMBL/GenBank/DDBJ databases">
        <title>Draft genome sequences of 29 type strains of Enterococci.</title>
        <authorList>
            <person name="Zhong Z."/>
            <person name="Sun Z."/>
            <person name="Liu W."/>
            <person name="Zhang W."/>
            <person name="Zhang H."/>
        </authorList>
    </citation>
    <scope>NUCLEOTIDE SEQUENCE [LARGE SCALE GENOMIC DNA]</scope>
    <source>
        <strain evidence="5 6">DSM 15687</strain>
    </source>
</reference>
<keyword evidence="1" id="KW-0805">Transcription regulation</keyword>
<protein>
    <recommendedName>
        <fullName evidence="4">HTH marR-type domain-containing protein</fullName>
    </recommendedName>
</protein>
<dbReference type="PROSITE" id="PS50995">
    <property type="entry name" value="HTH_MARR_2"/>
    <property type="match status" value="1"/>
</dbReference>
<dbReference type="SUPFAM" id="SSF46785">
    <property type="entry name" value="Winged helix' DNA-binding domain"/>
    <property type="match status" value="1"/>
</dbReference>
<keyword evidence="2" id="KW-0238">DNA-binding</keyword>
<dbReference type="InterPro" id="IPR000835">
    <property type="entry name" value="HTH_MarR-typ"/>
</dbReference>
<evidence type="ECO:0000259" key="4">
    <source>
        <dbReference type="PROSITE" id="PS50995"/>
    </source>
</evidence>
<proteinExistence type="predicted"/>
<accession>A0A1L8WBP8</accession>
<dbReference type="Pfam" id="PF01047">
    <property type="entry name" value="MarR"/>
    <property type="match status" value="1"/>
</dbReference>
<dbReference type="PANTHER" id="PTHR42756">
    <property type="entry name" value="TRANSCRIPTIONAL REGULATOR, MARR"/>
    <property type="match status" value="1"/>
</dbReference>
<dbReference type="AlphaFoldDB" id="A0A1L8WBP8"/>
<dbReference type="EMBL" id="JXLB01000026">
    <property type="protein sequence ID" value="OJG78112.1"/>
    <property type="molecule type" value="Genomic_DNA"/>
</dbReference>
<evidence type="ECO:0000256" key="1">
    <source>
        <dbReference type="ARBA" id="ARBA00023015"/>
    </source>
</evidence>
<comment type="caution">
    <text evidence="5">The sequence shown here is derived from an EMBL/GenBank/DDBJ whole genome shotgun (WGS) entry which is preliminary data.</text>
</comment>
<dbReference type="InterPro" id="IPR011991">
    <property type="entry name" value="ArsR-like_HTH"/>
</dbReference>
<dbReference type="PANTHER" id="PTHR42756:SF1">
    <property type="entry name" value="TRANSCRIPTIONAL REPRESSOR OF EMRAB OPERON"/>
    <property type="match status" value="1"/>
</dbReference>
<evidence type="ECO:0000256" key="2">
    <source>
        <dbReference type="ARBA" id="ARBA00023125"/>
    </source>
</evidence>
<dbReference type="STRING" id="150033.RV14_GL001213"/>
<dbReference type="Proteomes" id="UP000182152">
    <property type="component" value="Unassembled WGS sequence"/>
</dbReference>
<dbReference type="InterPro" id="IPR001845">
    <property type="entry name" value="HTH_ArsR_DNA-bd_dom"/>
</dbReference>
<name>A0A1L8WBP8_9ENTE</name>
<dbReference type="GO" id="GO:0003677">
    <property type="term" value="F:DNA binding"/>
    <property type="evidence" value="ECO:0007669"/>
    <property type="project" value="UniProtKB-KW"/>
</dbReference>
<evidence type="ECO:0000313" key="5">
    <source>
        <dbReference type="EMBL" id="OJG78112.1"/>
    </source>
</evidence>
<sequence>MTSQLLMNQLKGRMKMDLRKLSRLLYQIKVISQEGTALFEKETGFSLTRYEMLLFLLDKGECLQNHIQTDLKIDHAAISRHLKILEEKGYVSRKRNPANNREVFVLLSDKAKQELTQCEKKHQKSAGSLCISLTDGEMTELTKLLNKLY</sequence>
<evidence type="ECO:0000256" key="3">
    <source>
        <dbReference type="ARBA" id="ARBA00023163"/>
    </source>
</evidence>